<dbReference type="Proteomes" id="UP000576209">
    <property type="component" value="Unassembled WGS sequence"/>
</dbReference>
<dbReference type="NCBIfam" id="TIGR04131">
    <property type="entry name" value="Bac_Flav_CTERM"/>
    <property type="match status" value="1"/>
</dbReference>
<evidence type="ECO:0000313" key="2">
    <source>
        <dbReference type="Proteomes" id="UP000576209"/>
    </source>
</evidence>
<organism evidence="1 2">
    <name type="scientific">Neolewinella aquimaris</name>
    <dbReference type="NCBI Taxonomy" id="1835722"/>
    <lineage>
        <taxon>Bacteria</taxon>
        <taxon>Pseudomonadati</taxon>
        <taxon>Bacteroidota</taxon>
        <taxon>Saprospiria</taxon>
        <taxon>Saprospirales</taxon>
        <taxon>Lewinellaceae</taxon>
        <taxon>Neolewinella</taxon>
    </lineage>
</organism>
<dbReference type="AlphaFoldDB" id="A0A840E4H4"/>
<reference evidence="1 2" key="1">
    <citation type="submission" date="2020-08" db="EMBL/GenBank/DDBJ databases">
        <title>Genomic Encyclopedia of Type Strains, Phase IV (KMG-IV): sequencing the most valuable type-strain genomes for metagenomic binning, comparative biology and taxonomic classification.</title>
        <authorList>
            <person name="Goeker M."/>
        </authorList>
    </citation>
    <scope>NUCLEOTIDE SEQUENCE [LARGE SCALE GENOMIC DNA]</scope>
    <source>
        <strain evidence="1 2">DSM 105137</strain>
    </source>
</reference>
<evidence type="ECO:0000313" key="1">
    <source>
        <dbReference type="EMBL" id="MBB4078565.1"/>
    </source>
</evidence>
<dbReference type="Gene3D" id="2.60.40.740">
    <property type="match status" value="1"/>
</dbReference>
<dbReference type="Pfam" id="PF13585">
    <property type="entry name" value="CHU_C"/>
    <property type="match status" value="1"/>
</dbReference>
<dbReference type="RefSeq" id="WP_183494807.1">
    <property type="nucleotide sequence ID" value="NZ_JACIFF010000002.1"/>
</dbReference>
<keyword evidence="2" id="KW-1185">Reference proteome</keyword>
<sequence length="947" mass="100663">MSLLALSLVLPLSAQENCANGVDDDGDGLIDLNDAADCSCLLPSVTTSLLPNPSLEAFASDQEGCASRQPGGLPDGTNQANCLVGWQRVSLGTTDAWNAFTLPGSSPSFPAELPQPLPSGTSVAGFWVGVKDTHGRQFRNSNGTFAKSYREYLAACMVDGESIYKEEEYRLTFSLGFTEPQTLTIEYTGAVVDIASPGPVELGIYGVKNCDQLDFGGFYDCPEEAGAAGYELIANVKVSGEPGTWTPVSLDFTAAEDYAGFAIGGSCAADIGRPDGGFYRNYYFIDDLILNVKTAFEQPVAGPVSVSGQTICADEIVLTGQPTDGATYQWFRDGIALPGAISRELIITPDLNTDGVYTMRVSTAGGCALTEGVIIQRPLVFDQFPDSVALCRPGESITLYPTYYGNATYQWSDGSTGESFAVSEPGDYSVTVSTACIQKVERFTAVHTSEIPHTYTLTPANPCLGDTVEVALSTHWYTSLTVYSLPNGERHYAKKDESIRVVAGETDQIQAYLISACGVASDIIPIPVAQPFEASANVTDMNCHGPSGRIELTVDGADDVSYAWTDPVGQPMSNSTSDLVVRFPGTYSVTLSGPGHCPTTFSYDVTDNQQFALSVSATDVTCDNDAMAIAVVTGGTPPYAVNWLREPDAPPITRNQSVVTQLPRGNYAAAVTDAAGCVDTTAFAVAGPEPLRITAVPSVTECHSDTAGVLTVTARGGTLPYTYVLADTLQQSEPVFTGLTEGAHRITVTDAADCQSYPLPTRVDLPTRFSIDAGADQQISLGESANLDVRISGIDPTTGALNWTPEDELTFSTESPAKLAAAVTPVSTTTYTVTFTSSEQCSLSDSIRIFVDNTPRVYAPTAFSPNNDGINDYFTVYPNPMIADVLDLQVFDRWGGLIWQKQVASAAEWDGTSDGQPLRAGVYVYQGELQLRDGSSTTIHGTVTLTR</sequence>
<name>A0A840E4H4_9BACT</name>
<proteinExistence type="predicted"/>
<dbReference type="EMBL" id="JACIFF010000002">
    <property type="protein sequence ID" value="MBB4078565.1"/>
    <property type="molecule type" value="Genomic_DNA"/>
</dbReference>
<protein>
    <submittedName>
        <fullName evidence="1">Gliding motility-associated-like protein</fullName>
    </submittedName>
</protein>
<accession>A0A840E4H4</accession>
<gene>
    <name evidence="1" type="ORF">GGR28_001178</name>
</gene>
<comment type="caution">
    <text evidence="1">The sequence shown here is derived from an EMBL/GenBank/DDBJ whole genome shotgun (WGS) entry which is preliminary data.</text>
</comment>
<dbReference type="InterPro" id="IPR026341">
    <property type="entry name" value="T9SS_type_B"/>
</dbReference>